<dbReference type="GO" id="GO:0015627">
    <property type="term" value="C:type II protein secretion system complex"/>
    <property type="evidence" value="ECO:0007669"/>
    <property type="project" value="TreeGrafter"/>
</dbReference>
<dbReference type="InterPro" id="IPR050810">
    <property type="entry name" value="Bact_Secretion_Sys_Channel"/>
</dbReference>
<dbReference type="EMBL" id="AAKZQX010000090">
    <property type="protein sequence ID" value="ECX6035899.1"/>
    <property type="molecule type" value="Genomic_DNA"/>
</dbReference>
<evidence type="ECO:0000259" key="3">
    <source>
        <dbReference type="Pfam" id="PF00263"/>
    </source>
</evidence>
<accession>A0A619ALL2</accession>
<dbReference type="GO" id="GO:0009306">
    <property type="term" value="P:protein secretion"/>
    <property type="evidence" value="ECO:0007669"/>
    <property type="project" value="InterPro"/>
</dbReference>
<name>A0A619ALL2_SALET</name>
<dbReference type="InterPro" id="IPR004846">
    <property type="entry name" value="T2SS/T3SS_dom"/>
</dbReference>
<evidence type="ECO:0000256" key="2">
    <source>
        <dbReference type="SAM" id="SignalP"/>
    </source>
</evidence>
<protein>
    <submittedName>
        <fullName evidence="4">Type II secretion system protein GspD</fullName>
    </submittedName>
</protein>
<gene>
    <name evidence="4" type="ORF">ATT75_25070</name>
</gene>
<comment type="similarity">
    <text evidence="1">Belongs to the bacterial secretin family.</text>
</comment>
<dbReference type="Pfam" id="PF00263">
    <property type="entry name" value="Secretin"/>
    <property type="match status" value="1"/>
</dbReference>
<feature type="domain" description="Type II/III secretion system secretin-like" evidence="3">
    <location>
        <begin position="271"/>
        <end position="396"/>
    </location>
</feature>
<feature type="chain" id="PRO_5030145909" evidence="2">
    <location>
        <begin position="27"/>
        <end position="425"/>
    </location>
</feature>
<comment type="caution">
    <text evidence="4">The sequence shown here is derived from an EMBL/GenBank/DDBJ whole genome shotgun (WGS) entry which is preliminary data.</text>
</comment>
<keyword evidence="2" id="KW-0732">Signal</keyword>
<feature type="signal peptide" evidence="2">
    <location>
        <begin position="1"/>
        <end position="26"/>
    </location>
</feature>
<organism evidence="4">
    <name type="scientific">Salmonella enterica subsp. enterica serovar Panama</name>
    <dbReference type="NCBI Taxonomy" id="29472"/>
    <lineage>
        <taxon>Bacteria</taxon>
        <taxon>Pseudomonadati</taxon>
        <taxon>Pseudomonadota</taxon>
        <taxon>Gammaproteobacteria</taxon>
        <taxon>Enterobacterales</taxon>
        <taxon>Enterobacteriaceae</taxon>
        <taxon>Salmonella</taxon>
    </lineage>
</organism>
<dbReference type="PANTHER" id="PTHR30332">
    <property type="entry name" value="PROBABLE GENERAL SECRETION PATHWAY PROTEIN D"/>
    <property type="match status" value="1"/>
</dbReference>
<proteinExistence type="inferred from homology"/>
<dbReference type="AlphaFoldDB" id="A0A619ALL2"/>
<sequence length="425" mass="46602">MYKRINFFLYSLFFLVISVISAYSEAANKPVSKKENIAGVVLQMDNAPLPQVISLVWQNVFYRPFQLSPELAGDTRLVSFYMNEKLDPRDFFISYLKRMNIGVTTSRDGVDYIYIIKPQEKKLPLSVFTYRPKYRSVSYLSSVLQGALTGGSFSNHIQTVDFIAQSKGNAGSGSGNNYGSSVDSDVLVYTGTSADIVRIKSILPKVDLPEEQVSVSGFILEVQDNKRNASGLQIIADLFKSRLGISVGTRFDGGNSFTVNIGGLSAFYNLIKEDSRFQVLSNLSLTVLSGKDSHFNVGEDVPVLGAVTYNDNQAVQSVDYRSSGAIFVVRPYIYQDVITLDIEQQLSNFVNTTTGVNSSPTLIKREIKTNVVARDGDVIILGGLASSKVSKVKSGFSFFPGFTGSSDGTEKTDIIVVLQVKKVKG</sequence>
<reference evidence="4" key="1">
    <citation type="submission" date="2018-07" db="EMBL/GenBank/DDBJ databases">
        <authorList>
            <consortium name="PulseNet: The National Subtyping Network for Foodborne Disease Surveillance"/>
            <person name="Tarr C.L."/>
            <person name="Trees E."/>
            <person name="Katz L.S."/>
            <person name="Carleton-Romer H.A."/>
            <person name="Stroika S."/>
            <person name="Kucerova Z."/>
            <person name="Roache K.F."/>
            <person name="Sabol A.L."/>
            <person name="Besser J."/>
            <person name="Gerner-Smidt P."/>
        </authorList>
    </citation>
    <scope>NUCLEOTIDE SEQUENCE</scope>
    <source>
        <strain evidence="4">PNUSAS001246</strain>
    </source>
</reference>
<dbReference type="PANTHER" id="PTHR30332:SF17">
    <property type="entry name" value="TYPE IV PILIATION SYSTEM PROTEIN DR_0774-RELATED"/>
    <property type="match status" value="1"/>
</dbReference>
<evidence type="ECO:0000256" key="1">
    <source>
        <dbReference type="RuleBase" id="RU004003"/>
    </source>
</evidence>
<evidence type="ECO:0000313" key="4">
    <source>
        <dbReference type="EMBL" id="ECX6035899.1"/>
    </source>
</evidence>